<feature type="compositionally biased region" description="Basic and acidic residues" evidence="1">
    <location>
        <begin position="54"/>
        <end position="82"/>
    </location>
</feature>
<evidence type="ECO:0000256" key="1">
    <source>
        <dbReference type="SAM" id="MobiDB-lite"/>
    </source>
</evidence>
<name>A0ABV5FVJ2_9MICC</name>
<dbReference type="EMBL" id="JBHMFI010000001">
    <property type="protein sequence ID" value="MFB9070680.1"/>
    <property type="molecule type" value="Genomic_DNA"/>
</dbReference>
<proteinExistence type="predicted"/>
<sequence>MADPARDEKTHGRGDDHGRQPTNRHGKQAHVTEDVIQLENGPRCPAVSLPEEFVDVHRRPEEQGRRCDDRQGDHQDDGLHEE</sequence>
<feature type="compositionally biased region" description="Basic and acidic residues" evidence="1">
    <location>
        <begin position="1"/>
        <end position="19"/>
    </location>
</feature>
<evidence type="ECO:0000313" key="3">
    <source>
        <dbReference type="Proteomes" id="UP001589575"/>
    </source>
</evidence>
<dbReference type="Proteomes" id="UP001589575">
    <property type="component" value="Unassembled WGS sequence"/>
</dbReference>
<feature type="region of interest" description="Disordered" evidence="1">
    <location>
        <begin position="1"/>
        <end position="82"/>
    </location>
</feature>
<comment type="caution">
    <text evidence="2">The sequence shown here is derived from an EMBL/GenBank/DDBJ whole genome shotgun (WGS) entry which is preliminary data.</text>
</comment>
<gene>
    <name evidence="2" type="ORF">ACFFX0_05525</name>
</gene>
<protein>
    <submittedName>
        <fullName evidence="2">Uncharacterized protein</fullName>
    </submittedName>
</protein>
<keyword evidence="3" id="KW-1185">Reference proteome</keyword>
<reference evidence="2 3" key="1">
    <citation type="submission" date="2024-09" db="EMBL/GenBank/DDBJ databases">
        <authorList>
            <person name="Sun Q."/>
            <person name="Mori K."/>
        </authorList>
    </citation>
    <scope>NUCLEOTIDE SEQUENCE [LARGE SCALE GENOMIC DNA]</scope>
    <source>
        <strain evidence="2 3">CCM 7609</strain>
    </source>
</reference>
<evidence type="ECO:0000313" key="2">
    <source>
        <dbReference type="EMBL" id="MFB9070680.1"/>
    </source>
</evidence>
<organism evidence="2 3">
    <name type="scientific">Citricoccus parietis</name>
    <dbReference type="NCBI Taxonomy" id="592307"/>
    <lineage>
        <taxon>Bacteria</taxon>
        <taxon>Bacillati</taxon>
        <taxon>Actinomycetota</taxon>
        <taxon>Actinomycetes</taxon>
        <taxon>Micrococcales</taxon>
        <taxon>Micrococcaceae</taxon>
        <taxon>Citricoccus</taxon>
    </lineage>
</organism>
<accession>A0ABV5FVJ2</accession>